<evidence type="ECO:0000259" key="15">
    <source>
        <dbReference type="Pfam" id="PF02887"/>
    </source>
</evidence>
<dbReference type="EC" id="2.7.1.40" evidence="3 12"/>
<keyword evidence="9 13" id="KW-0460">Magnesium</keyword>
<dbReference type="InterPro" id="IPR011037">
    <property type="entry name" value="Pyrv_Knase-like_insert_dom_sf"/>
</dbReference>
<dbReference type="Gene3D" id="3.40.1380.20">
    <property type="entry name" value="Pyruvate kinase, C-terminal domain"/>
    <property type="match status" value="1"/>
</dbReference>
<sequence>MRRHRRAKIVATVGPASSSPEMLEALLLAGVDTFRLNFSHGTQSDHARIHAAIRKLEQEVGRPIGILMDLQGPKIRVGTLRDGKIAAAAGETIRFVLSGSDGDRTAIPLPHGEIFAAVAPGHDLLIDDGRVRVRVTGLGDDFIEAKVIVGGTISNHKGVNLPGTVLDLSPLTAKDRLDLEFGLKLGVDWVALSFVQKPSDIIEARGLIGDRAGLMAKIEKPAALERIDDIIQLCDAIMVARGDLGVEIPHEDVPGRQKELVRACRLAVKPVIVATQMLDSMVAAPTPTRAEVSDVATAIYDGADAVMLSAESATGRYPREAVEMMDRIIRSTEQHKMYRSIVEATQPGEEQTPPHAVATAAADLASVVHAAAIVAYTSSGTTAARVARKRPSRPILAITPSREVSRRLCLLWGAHSVLSDDVQSYEEMVERATTFAHAEQFASSRDLLVVVAGIPFGQAGTTNNLRVVSLP</sequence>
<evidence type="ECO:0000256" key="12">
    <source>
        <dbReference type="NCBIfam" id="TIGR01064"/>
    </source>
</evidence>
<dbReference type="GO" id="GO:0004743">
    <property type="term" value="F:pyruvate kinase activity"/>
    <property type="evidence" value="ECO:0007669"/>
    <property type="project" value="UniProtKB-EC"/>
</dbReference>
<keyword evidence="7 13" id="KW-0418">Kinase</keyword>
<proteinExistence type="inferred from homology"/>
<feature type="domain" description="Pyruvate kinase barrel" evidence="14">
    <location>
        <begin position="5"/>
        <end position="322"/>
    </location>
</feature>
<keyword evidence="4 13" id="KW-0808">Transferase</keyword>
<evidence type="ECO:0000313" key="16">
    <source>
        <dbReference type="EMBL" id="MEY9315887.1"/>
    </source>
</evidence>
<keyword evidence="17" id="KW-1185">Reference proteome</keyword>
<protein>
    <recommendedName>
        <fullName evidence="3 12">Pyruvate kinase</fullName>
        <ecNumber evidence="3 12">2.7.1.40</ecNumber>
    </recommendedName>
</protein>
<evidence type="ECO:0000256" key="13">
    <source>
        <dbReference type="RuleBase" id="RU000504"/>
    </source>
</evidence>
<evidence type="ECO:0000256" key="2">
    <source>
        <dbReference type="ARBA" id="ARBA00008663"/>
    </source>
</evidence>
<dbReference type="PANTHER" id="PTHR11817">
    <property type="entry name" value="PYRUVATE KINASE"/>
    <property type="match status" value="1"/>
</dbReference>
<dbReference type="InterPro" id="IPR015813">
    <property type="entry name" value="Pyrv/PenolPyrv_kinase-like_dom"/>
</dbReference>
<dbReference type="SUPFAM" id="SSF50800">
    <property type="entry name" value="PK beta-barrel domain-like"/>
    <property type="match status" value="1"/>
</dbReference>
<gene>
    <name evidence="16" type="ORF">ABIF29_002686</name>
</gene>
<dbReference type="NCBIfam" id="NF004491">
    <property type="entry name" value="PRK05826.1"/>
    <property type="match status" value="1"/>
</dbReference>
<evidence type="ECO:0000256" key="5">
    <source>
        <dbReference type="ARBA" id="ARBA00022723"/>
    </source>
</evidence>
<dbReference type="GO" id="GO:0016301">
    <property type="term" value="F:kinase activity"/>
    <property type="evidence" value="ECO:0007669"/>
    <property type="project" value="UniProtKB-KW"/>
</dbReference>
<keyword evidence="6" id="KW-0547">Nucleotide-binding</keyword>
<keyword evidence="10 13" id="KW-0324">Glycolysis</keyword>
<feature type="domain" description="Pyruvate kinase C-terminal" evidence="15">
    <location>
        <begin position="355"/>
        <end position="468"/>
    </location>
</feature>
<evidence type="ECO:0000256" key="1">
    <source>
        <dbReference type="ARBA" id="ARBA00004997"/>
    </source>
</evidence>
<dbReference type="InterPro" id="IPR015793">
    <property type="entry name" value="Pyrv_Knase_brl"/>
</dbReference>
<dbReference type="SUPFAM" id="SSF52935">
    <property type="entry name" value="PK C-terminal domain-like"/>
    <property type="match status" value="1"/>
</dbReference>
<evidence type="ECO:0000256" key="8">
    <source>
        <dbReference type="ARBA" id="ARBA00022840"/>
    </source>
</evidence>
<keyword evidence="11 16" id="KW-0670">Pyruvate</keyword>
<dbReference type="InterPro" id="IPR036918">
    <property type="entry name" value="Pyrv_Knase_C_sf"/>
</dbReference>
<reference evidence="16 17" key="1">
    <citation type="submission" date="2024-07" db="EMBL/GenBank/DDBJ databases">
        <title>Genomic Encyclopedia of Type Strains, Phase V (KMG-V): Genome sequencing to study the core and pangenomes of soil and plant-associated prokaryotes.</title>
        <authorList>
            <person name="Whitman W."/>
        </authorList>
    </citation>
    <scope>NUCLEOTIDE SEQUENCE [LARGE SCALE GENOMIC DNA]</scope>
    <source>
        <strain evidence="16 17">USDA 415</strain>
    </source>
</reference>
<dbReference type="Proteomes" id="UP001565471">
    <property type="component" value="Unassembled WGS sequence"/>
</dbReference>
<dbReference type="PRINTS" id="PR01050">
    <property type="entry name" value="PYRUVTKNASE"/>
</dbReference>
<accession>A0ABV4EYR6</accession>
<dbReference type="EMBL" id="JBGBZA010000002">
    <property type="protein sequence ID" value="MEY9315887.1"/>
    <property type="molecule type" value="Genomic_DNA"/>
</dbReference>
<keyword evidence="5" id="KW-0479">Metal-binding</keyword>
<comment type="similarity">
    <text evidence="2 13">Belongs to the pyruvate kinase family.</text>
</comment>
<dbReference type="Pfam" id="PF00224">
    <property type="entry name" value="PK"/>
    <property type="match status" value="1"/>
</dbReference>
<dbReference type="Gene3D" id="2.40.33.10">
    <property type="entry name" value="PK beta-barrel domain-like"/>
    <property type="match status" value="1"/>
</dbReference>
<dbReference type="Pfam" id="PF02887">
    <property type="entry name" value="PK_C"/>
    <property type="match status" value="1"/>
</dbReference>
<organism evidence="16 17">
    <name type="scientific">Bradyrhizobium elkanii</name>
    <dbReference type="NCBI Taxonomy" id="29448"/>
    <lineage>
        <taxon>Bacteria</taxon>
        <taxon>Pseudomonadati</taxon>
        <taxon>Pseudomonadota</taxon>
        <taxon>Alphaproteobacteria</taxon>
        <taxon>Hyphomicrobiales</taxon>
        <taxon>Nitrobacteraceae</taxon>
        <taxon>Bradyrhizobium</taxon>
    </lineage>
</organism>
<evidence type="ECO:0000256" key="9">
    <source>
        <dbReference type="ARBA" id="ARBA00022842"/>
    </source>
</evidence>
<evidence type="ECO:0000259" key="14">
    <source>
        <dbReference type="Pfam" id="PF00224"/>
    </source>
</evidence>
<comment type="caution">
    <text evidence="16">The sequence shown here is derived from an EMBL/GenBank/DDBJ whole genome shotgun (WGS) entry which is preliminary data.</text>
</comment>
<evidence type="ECO:0000256" key="7">
    <source>
        <dbReference type="ARBA" id="ARBA00022777"/>
    </source>
</evidence>
<dbReference type="SUPFAM" id="SSF51621">
    <property type="entry name" value="Phosphoenolpyruvate/pyruvate domain"/>
    <property type="match status" value="1"/>
</dbReference>
<dbReference type="InterPro" id="IPR015806">
    <property type="entry name" value="Pyrv_Knase_insert_dom_sf"/>
</dbReference>
<evidence type="ECO:0000256" key="10">
    <source>
        <dbReference type="ARBA" id="ARBA00023152"/>
    </source>
</evidence>
<keyword evidence="8" id="KW-0067">ATP-binding</keyword>
<evidence type="ECO:0000256" key="11">
    <source>
        <dbReference type="ARBA" id="ARBA00023317"/>
    </source>
</evidence>
<evidence type="ECO:0000256" key="3">
    <source>
        <dbReference type="ARBA" id="ARBA00012142"/>
    </source>
</evidence>
<dbReference type="InterPro" id="IPR001697">
    <property type="entry name" value="Pyr_Knase"/>
</dbReference>
<dbReference type="InterPro" id="IPR015795">
    <property type="entry name" value="Pyrv_Knase_C"/>
</dbReference>
<dbReference type="RefSeq" id="WP_016846028.1">
    <property type="nucleotide sequence ID" value="NZ_CP126026.1"/>
</dbReference>
<comment type="pathway">
    <text evidence="1 13">Carbohydrate degradation; glycolysis; pyruvate from D-glyceraldehyde 3-phosphate: step 5/5.</text>
</comment>
<dbReference type="InterPro" id="IPR040442">
    <property type="entry name" value="Pyrv_kinase-like_dom_sf"/>
</dbReference>
<evidence type="ECO:0000313" key="17">
    <source>
        <dbReference type="Proteomes" id="UP001565471"/>
    </source>
</evidence>
<dbReference type="NCBIfam" id="NF004978">
    <property type="entry name" value="PRK06354.1"/>
    <property type="match status" value="1"/>
</dbReference>
<dbReference type="NCBIfam" id="NF004886">
    <property type="entry name" value="PRK06247.1"/>
    <property type="match status" value="1"/>
</dbReference>
<dbReference type="NCBIfam" id="TIGR01064">
    <property type="entry name" value="pyruv_kin"/>
    <property type="match status" value="1"/>
</dbReference>
<evidence type="ECO:0000256" key="6">
    <source>
        <dbReference type="ARBA" id="ARBA00022741"/>
    </source>
</evidence>
<name>A0ABV4EYR6_BRAEL</name>
<comment type="catalytic activity">
    <reaction evidence="13">
        <text>pyruvate + ATP = phosphoenolpyruvate + ADP + H(+)</text>
        <dbReference type="Rhea" id="RHEA:18157"/>
        <dbReference type="ChEBI" id="CHEBI:15361"/>
        <dbReference type="ChEBI" id="CHEBI:15378"/>
        <dbReference type="ChEBI" id="CHEBI:30616"/>
        <dbReference type="ChEBI" id="CHEBI:58702"/>
        <dbReference type="ChEBI" id="CHEBI:456216"/>
        <dbReference type="EC" id="2.7.1.40"/>
    </reaction>
</comment>
<evidence type="ECO:0000256" key="4">
    <source>
        <dbReference type="ARBA" id="ARBA00022679"/>
    </source>
</evidence>
<dbReference type="Gene3D" id="3.20.20.60">
    <property type="entry name" value="Phosphoenolpyruvate-binding domains"/>
    <property type="match status" value="1"/>
</dbReference>